<protein>
    <recommendedName>
        <fullName evidence="4">DUF2092 domain-containing protein</fullName>
    </recommendedName>
</protein>
<keyword evidence="3" id="KW-1185">Reference proteome</keyword>
<dbReference type="STRING" id="683260.SAMN05421874_10882"/>
<dbReference type="AlphaFoldDB" id="A0A1G9CF20"/>
<proteinExistence type="predicted"/>
<dbReference type="Gene3D" id="2.50.20.20">
    <property type="match status" value="1"/>
</dbReference>
<dbReference type="InterPro" id="IPR029046">
    <property type="entry name" value="LolA/LolB/LppX"/>
</dbReference>
<organism evidence="2 3">
    <name type="scientific">Nonomuraea maritima</name>
    <dbReference type="NCBI Taxonomy" id="683260"/>
    <lineage>
        <taxon>Bacteria</taxon>
        <taxon>Bacillati</taxon>
        <taxon>Actinomycetota</taxon>
        <taxon>Actinomycetes</taxon>
        <taxon>Streptosporangiales</taxon>
        <taxon>Streptosporangiaceae</taxon>
        <taxon>Nonomuraea</taxon>
    </lineage>
</organism>
<evidence type="ECO:0000256" key="1">
    <source>
        <dbReference type="SAM" id="SignalP"/>
    </source>
</evidence>
<feature type="chain" id="PRO_5011478441" description="DUF2092 domain-containing protein" evidence="1">
    <location>
        <begin position="26"/>
        <end position="267"/>
    </location>
</feature>
<accession>A0A1G9CF20</accession>
<keyword evidence="1" id="KW-0732">Signal</keyword>
<reference evidence="2 3" key="1">
    <citation type="submission" date="2016-10" db="EMBL/GenBank/DDBJ databases">
        <authorList>
            <person name="de Groot N.N."/>
        </authorList>
    </citation>
    <scope>NUCLEOTIDE SEQUENCE [LARGE SCALE GENOMIC DNA]</scope>
    <source>
        <strain evidence="2 3">CGMCC 4.5681</strain>
    </source>
</reference>
<dbReference type="Proteomes" id="UP000198683">
    <property type="component" value="Unassembled WGS sequence"/>
</dbReference>
<dbReference type="EMBL" id="FNFB01000008">
    <property type="protein sequence ID" value="SDK50281.1"/>
    <property type="molecule type" value="Genomic_DNA"/>
</dbReference>
<gene>
    <name evidence="2" type="ORF">SAMN05421874_10882</name>
</gene>
<dbReference type="SUPFAM" id="SSF89392">
    <property type="entry name" value="Prokaryotic lipoproteins and lipoprotein localization factors"/>
    <property type="match status" value="1"/>
</dbReference>
<dbReference type="OrthoDB" id="3427828at2"/>
<feature type="signal peptide" evidence="1">
    <location>
        <begin position="1"/>
        <end position="25"/>
    </location>
</feature>
<name>A0A1G9CF20_9ACTN</name>
<evidence type="ECO:0000313" key="2">
    <source>
        <dbReference type="EMBL" id="SDK50281.1"/>
    </source>
</evidence>
<evidence type="ECO:0000313" key="3">
    <source>
        <dbReference type="Proteomes" id="UP000198683"/>
    </source>
</evidence>
<dbReference type="RefSeq" id="WP_143022062.1">
    <property type="nucleotide sequence ID" value="NZ_FNFB01000008.1"/>
</dbReference>
<sequence>MKRMSLALVVAGLLSVTIPGGAAHAATRSGSLDSAIAAIKKQFAKKSSVRFSVKQRGGPAAAWDSKTSGAYRFRASGVYAADTTTIRPEIEGTGRSREISIGRDFYSQAYVRAKDGKYVWKSPRTLGKWSHGRNLAGVIWGEDLVNGINPGFLRLVASHGATSADGGTFEGVKTTLHSGTVTVPKLGERQAGISFGTREEEYSWRGPITWKLWVGQDNLPRRFHAIIRFTPTEGGDVKTMTLNVIYRDWGKPVKITPPPKHLLTFDW</sequence>
<evidence type="ECO:0008006" key="4">
    <source>
        <dbReference type="Google" id="ProtNLM"/>
    </source>
</evidence>